<comment type="caution">
    <text evidence="2">The sequence shown here is derived from an EMBL/GenBank/DDBJ whole genome shotgun (WGS) entry which is preliminary data.</text>
</comment>
<proteinExistence type="predicted"/>
<accession>A0A8H4RJS8</accession>
<evidence type="ECO:0000313" key="2">
    <source>
        <dbReference type="EMBL" id="KAF4631352.1"/>
    </source>
</evidence>
<protein>
    <submittedName>
        <fullName evidence="2">Uncharacterized protein</fullName>
    </submittedName>
</protein>
<keyword evidence="3" id="KW-1185">Reference proteome</keyword>
<evidence type="ECO:0000256" key="1">
    <source>
        <dbReference type="SAM" id="MobiDB-lite"/>
    </source>
</evidence>
<gene>
    <name evidence="2" type="ORF">G7Y89_g6782</name>
</gene>
<evidence type="ECO:0000313" key="3">
    <source>
        <dbReference type="Proteomes" id="UP000566819"/>
    </source>
</evidence>
<name>A0A8H4RJS8_9HELO</name>
<feature type="compositionally biased region" description="Basic residues" evidence="1">
    <location>
        <begin position="269"/>
        <end position="278"/>
    </location>
</feature>
<dbReference type="EMBL" id="JAAMPI010000453">
    <property type="protein sequence ID" value="KAF4631352.1"/>
    <property type="molecule type" value="Genomic_DNA"/>
</dbReference>
<feature type="region of interest" description="Disordered" evidence="1">
    <location>
        <begin position="250"/>
        <end position="278"/>
    </location>
</feature>
<dbReference type="Proteomes" id="UP000566819">
    <property type="component" value="Unassembled WGS sequence"/>
</dbReference>
<reference evidence="2 3" key="1">
    <citation type="submission" date="2020-03" db="EMBL/GenBank/DDBJ databases">
        <title>Draft Genome Sequence of Cudoniella acicularis.</title>
        <authorList>
            <person name="Buettner E."/>
            <person name="Kellner H."/>
        </authorList>
    </citation>
    <scope>NUCLEOTIDE SEQUENCE [LARGE SCALE GENOMIC DNA]</scope>
    <source>
        <strain evidence="2 3">DSM 108380</strain>
    </source>
</reference>
<dbReference type="AlphaFoldDB" id="A0A8H4RJS8"/>
<sequence length="278" mass="32371">MALHRPIGRIYTKKQRGLLRTELLEEVKTSIWYKEQSYHVTDISSLKFHLVNSNLTTSPRFMVQVIYKLQKQKILTYQQALLCRLSNSGLEDPKVLDSNIRMMRIASSENIPHPQPPKKIRIFPDIDLLRVRSDPWGFVQNSVQQHSGPVHPYGIWEPEYIRTRIPKRPLFQQTAEVKDEEEADTETDMQFTDFKLKTTSLKEEGEVTQLHEGNSGSYMAEKTFRKQEPWTLDEDVWPTLDAHRKLEPAVAGTPLPVQPVSKHASQQSGKRHKRWLHL</sequence>
<organism evidence="2 3">
    <name type="scientific">Cudoniella acicularis</name>
    <dbReference type="NCBI Taxonomy" id="354080"/>
    <lineage>
        <taxon>Eukaryota</taxon>
        <taxon>Fungi</taxon>
        <taxon>Dikarya</taxon>
        <taxon>Ascomycota</taxon>
        <taxon>Pezizomycotina</taxon>
        <taxon>Leotiomycetes</taxon>
        <taxon>Helotiales</taxon>
        <taxon>Tricladiaceae</taxon>
        <taxon>Cudoniella</taxon>
    </lineage>
</organism>